<dbReference type="GO" id="GO:0016787">
    <property type="term" value="F:hydrolase activity"/>
    <property type="evidence" value="ECO:0007669"/>
    <property type="project" value="UniProtKB-KW"/>
</dbReference>
<name>A0A813FGY4_POLGL</name>
<evidence type="ECO:0000256" key="4">
    <source>
        <dbReference type="ARBA" id="ARBA00022840"/>
    </source>
</evidence>
<evidence type="ECO:0000259" key="6">
    <source>
        <dbReference type="PROSITE" id="PS51195"/>
    </source>
</evidence>
<keyword evidence="8" id="KW-1185">Reference proteome</keyword>
<dbReference type="EMBL" id="CAJNNV010025072">
    <property type="protein sequence ID" value="CAE8612051.1"/>
    <property type="molecule type" value="Genomic_DNA"/>
</dbReference>
<reference evidence="7" key="1">
    <citation type="submission" date="2021-02" db="EMBL/GenBank/DDBJ databases">
        <authorList>
            <person name="Dougan E. K."/>
            <person name="Rhodes N."/>
            <person name="Thang M."/>
            <person name="Chan C."/>
        </authorList>
    </citation>
    <scope>NUCLEOTIDE SEQUENCE</scope>
</reference>
<evidence type="ECO:0000256" key="1">
    <source>
        <dbReference type="ARBA" id="ARBA00022741"/>
    </source>
</evidence>
<evidence type="ECO:0000256" key="5">
    <source>
        <dbReference type="PROSITE-ProRule" id="PRU00552"/>
    </source>
</evidence>
<feature type="short sequence motif" description="Q motif" evidence="5">
    <location>
        <begin position="33"/>
        <end position="61"/>
    </location>
</feature>
<dbReference type="GO" id="GO:0003724">
    <property type="term" value="F:RNA helicase activity"/>
    <property type="evidence" value="ECO:0007669"/>
    <property type="project" value="InterPro"/>
</dbReference>
<feature type="non-terminal residue" evidence="7">
    <location>
        <position position="200"/>
    </location>
</feature>
<dbReference type="InterPro" id="IPR014014">
    <property type="entry name" value="RNA_helicase_DEAD_Q_motif"/>
</dbReference>
<dbReference type="GO" id="GO:0003676">
    <property type="term" value="F:nucleic acid binding"/>
    <property type="evidence" value="ECO:0007669"/>
    <property type="project" value="InterPro"/>
</dbReference>
<dbReference type="OrthoDB" id="6156944at2759"/>
<accession>A0A813FGY4</accession>
<dbReference type="Proteomes" id="UP000654075">
    <property type="component" value="Unassembled WGS sequence"/>
</dbReference>
<proteinExistence type="predicted"/>
<dbReference type="PANTHER" id="PTHR47958">
    <property type="entry name" value="ATP-DEPENDENT RNA HELICASE DBP3"/>
    <property type="match status" value="1"/>
</dbReference>
<evidence type="ECO:0000313" key="8">
    <source>
        <dbReference type="Proteomes" id="UP000654075"/>
    </source>
</evidence>
<keyword evidence="3" id="KW-0347">Helicase</keyword>
<dbReference type="InterPro" id="IPR011545">
    <property type="entry name" value="DEAD/DEAH_box_helicase_dom"/>
</dbReference>
<dbReference type="GO" id="GO:0005524">
    <property type="term" value="F:ATP binding"/>
    <property type="evidence" value="ECO:0007669"/>
    <property type="project" value="UniProtKB-KW"/>
</dbReference>
<keyword evidence="1" id="KW-0547">Nucleotide-binding</keyword>
<protein>
    <recommendedName>
        <fullName evidence="6">DEAD-box RNA helicase Q domain-containing protein</fullName>
    </recommendedName>
</protein>
<evidence type="ECO:0000256" key="2">
    <source>
        <dbReference type="ARBA" id="ARBA00022801"/>
    </source>
</evidence>
<dbReference type="AlphaFoldDB" id="A0A813FGY4"/>
<keyword evidence="2" id="KW-0378">Hydrolase</keyword>
<dbReference type="PROSITE" id="PS51195">
    <property type="entry name" value="Q_MOTIF"/>
    <property type="match status" value="1"/>
</dbReference>
<keyword evidence="4" id="KW-0067">ATP-binding</keyword>
<dbReference type="Gene3D" id="3.40.50.300">
    <property type="entry name" value="P-loop containing nucleotide triphosphate hydrolases"/>
    <property type="match status" value="1"/>
</dbReference>
<dbReference type="Pfam" id="PF00270">
    <property type="entry name" value="DEAD"/>
    <property type="match status" value="1"/>
</dbReference>
<comment type="caution">
    <text evidence="7">The sequence shown here is derived from an EMBL/GenBank/DDBJ whole genome shotgun (WGS) entry which is preliminary data.</text>
</comment>
<sequence length="200" mass="21083">ASDAQLVPGSSAAFREANQILVEENCPEPWQSFEDALPQLGKVLIKALKGQNYTLPTPIQAQAWPVALQGRDMVAVAKTGSGKTCGFLLPVRAKVVSIYGGVPKGDQVRELKKGCDVLIVAAPAADGKTTDDYQRALAEDPNTVMADAGPLWVGSSSTLTVPGAGEAQAQLANAKARAVMWIDPLTGAAFINVRYFRYGA</sequence>
<organism evidence="7 8">
    <name type="scientific">Polarella glacialis</name>
    <name type="common">Dinoflagellate</name>
    <dbReference type="NCBI Taxonomy" id="89957"/>
    <lineage>
        <taxon>Eukaryota</taxon>
        <taxon>Sar</taxon>
        <taxon>Alveolata</taxon>
        <taxon>Dinophyceae</taxon>
        <taxon>Suessiales</taxon>
        <taxon>Suessiaceae</taxon>
        <taxon>Polarella</taxon>
    </lineage>
</organism>
<dbReference type="InterPro" id="IPR027417">
    <property type="entry name" value="P-loop_NTPase"/>
</dbReference>
<evidence type="ECO:0000313" key="7">
    <source>
        <dbReference type="EMBL" id="CAE8612051.1"/>
    </source>
</evidence>
<feature type="domain" description="DEAD-box RNA helicase Q" evidence="6">
    <location>
        <begin position="33"/>
        <end position="61"/>
    </location>
</feature>
<gene>
    <name evidence="7" type="ORF">PGLA1383_LOCUS29851</name>
</gene>
<evidence type="ECO:0000256" key="3">
    <source>
        <dbReference type="ARBA" id="ARBA00022806"/>
    </source>
</evidence>
<dbReference type="SUPFAM" id="SSF52540">
    <property type="entry name" value="P-loop containing nucleoside triphosphate hydrolases"/>
    <property type="match status" value="1"/>
</dbReference>